<dbReference type="AlphaFoldDB" id="A0A2P7Z924"/>
<name>A0A2P7Z924_9PEZI</name>
<comment type="caution">
    <text evidence="1">The sequence shown here is derived from an EMBL/GenBank/DDBJ whole genome shotgun (WGS) entry which is preliminary data.</text>
</comment>
<accession>A0A2P7Z924</accession>
<evidence type="ECO:0000313" key="2">
    <source>
        <dbReference type="Proteomes" id="UP000243723"/>
    </source>
</evidence>
<dbReference type="OrthoDB" id="3879552at2759"/>
<reference evidence="1 2" key="1">
    <citation type="submission" date="2017-05" db="EMBL/GenBank/DDBJ databases">
        <title>Draft genome sequence of Elsinoe australis.</title>
        <authorList>
            <person name="Cheng Q."/>
        </authorList>
    </citation>
    <scope>NUCLEOTIDE SEQUENCE [LARGE SCALE GENOMIC DNA]</scope>
    <source>
        <strain evidence="1 2">NL1</strain>
    </source>
</reference>
<protein>
    <submittedName>
        <fullName evidence="1">Uncharacterized protein</fullName>
    </submittedName>
</protein>
<organism evidence="1 2">
    <name type="scientific">Elsinoe australis</name>
    <dbReference type="NCBI Taxonomy" id="40998"/>
    <lineage>
        <taxon>Eukaryota</taxon>
        <taxon>Fungi</taxon>
        <taxon>Dikarya</taxon>
        <taxon>Ascomycota</taxon>
        <taxon>Pezizomycotina</taxon>
        <taxon>Dothideomycetes</taxon>
        <taxon>Dothideomycetidae</taxon>
        <taxon>Myriangiales</taxon>
        <taxon>Elsinoaceae</taxon>
        <taxon>Elsinoe</taxon>
    </lineage>
</organism>
<dbReference type="EMBL" id="NHZQ01000267">
    <property type="protein sequence ID" value="PSK44721.1"/>
    <property type="molecule type" value="Genomic_DNA"/>
</dbReference>
<keyword evidence="2" id="KW-1185">Reference proteome</keyword>
<sequence length="534" mass="59576">MDSSTLSMASLLSLPDELLDSILALYLHDPYTPSHLWSLPLNLPEPAEQVRTSTARRRANLGRLTLHALTLACRRLYKLATPHLYHTFPTSTAMWYPTTNRLPLRTCQFLTSLLLNPSLALHIRRLVLHPLAASFWAHESPFFPSQPPEYAAVSRRLESAPDVMDNITQLGLATSQLSTAFRIRLHEASQVQGFVAGRIRGYEPIEAQLLLAIAPKLETLVWSDWRSEAGPEVAGMLRLVNPGTLRSLVVNYGYDLETLDEWGGLGRFGGLEKMTVVCGCERVGYAGGPMGGGARGMGMVGPKTSGGGGGGNRGVKSIQELRLAFSCTSGVRELVAHCHGLRKLHIRLDVDFRMRDISQSWGRVSGSWNELVEDLTSNAALLETVEDLTLDSVVKHTDSDMMTTDNWPVHVETLHGFRRLKWLRIHQSAFISFEPTSSFPTHRRPIAGVVPPTLESLSILCFDAGLLNQMDDFVNHLPDLYPELKKIEVQMGDFCCFDVNRAYPPHNLVRSSEDHIENLYQQFRKRGIDFVEMA</sequence>
<evidence type="ECO:0000313" key="1">
    <source>
        <dbReference type="EMBL" id="PSK44721.1"/>
    </source>
</evidence>
<dbReference type="Proteomes" id="UP000243723">
    <property type="component" value="Unassembled WGS sequence"/>
</dbReference>
<proteinExistence type="predicted"/>
<gene>
    <name evidence="1" type="ORF">B9Z65_8930</name>
</gene>